<dbReference type="Proteomes" id="UP000276776">
    <property type="component" value="Unassembled WGS sequence"/>
</dbReference>
<name>A0A0N5DCG6_THECL</name>
<reference evidence="1 2" key="2">
    <citation type="submission" date="2018-11" db="EMBL/GenBank/DDBJ databases">
        <authorList>
            <consortium name="Pathogen Informatics"/>
        </authorList>
    </citation>
    <scope>NUCLEOTIDE SEQUENCE [LARGE SCALE GENOMIC DNA]</scope>
</reference>
<organism evidence="3">
    <name type="scientific">Thelazia callipaeda</name>
    <name type="common">Oriental eyeworm</name>
    <name type="synonym">Parasitic nematode</name>
    <dbReference type="NCBI Taxonomy" id="103827"/>
    <lineage>
        <taxon>Eukaryota</taxon>
        <taxon>Metazoa</taxon>
        <taxon>Ecdysozoa</taxon>
        <taxon>Nematoda</taxon>
        <taxon>Chromadorea</taxon>
        <taxon>Rhabditida</taxon>
        <taxon>Spirurina</taxon>
        <taxon>Spiruromorpha</taxon>
        <taxon>Thelazioidea</taxon>
        <taxon>Thelaziidae</taxon>
        <taxon>Thelazia</taxon>
    </lineage>
</organism>
<protein>
    <submittedName>
        <fullName evidence="1 3">Uncharacterized protein</fullName>
    </submittedName>
</protein>
<evidence type="ECO:0000313" key="1">
    <source>
        <dbReference type="EMBL" id="VDN08585.1"/>
    </source>
</evidence>
<proteinExistence type="predicted"/>
<evidence type="ECO:0000313" key="3">
    <source>
        <dbReference type="WBParaSite" id="TCLT_0001088901-mRNA-1"/>
    </source>
</evidence>
<evidence type="ECO:0000313" key="2">
    <source>
        <dbReference type="Proteomes" id="UP000276776"/>
    </source>
</evidence>
<dbReference type="AlphaFoldDB" id="A0A0N5DCG6"/>
<keyword evidence="2" id="KW-1185">Reference proteome</keyword>
<accession>A0A0N5DCG6</accession>
<dbReference type="EMBL" id="UYYF01005516">
    <property type="protein sequence ID" value="VDN08585.1"/>
    <property type="molecule type" value="Genomic_DNA"/>
</dbReference>
<dbReference type="WBParaSite" id="TCLT_0001088901-mRNA-1">
    <property type="protein sequence ID" value="TCLT_0001088901-mRNA-1"/>
    <property type="gene ID" value="TCLT_0001088901"/>
</dbReference>
<reference evidence="3" key="1">
    <citation type="submission" date="2017-02" db="UniProtKB">
        <authorList>
            <consortium name="WormBaseParasite"/>
        </authorList>
    </citation>
    <scope>IDENTIFICATION</scope>
</reference>
<sequence>MNMNDRQIARSDDSDFIAKRLREALSVGRATMSETSEELTTAANPNGNNLQFIKVPQTMWDSLSQRNGQRQIYNDPSADLPSHRHNSYDYNFSLKKISTQLICQNQFFQFFFPPFGKFIKTIQLQ</sequence>
<gene>
    <name evidence="1" type="ORF">TCLT_LOCUS10867</name>
</gene>